<comment type="caution">
    <text evidence="1">The sequence shown here is derived from an EMBL/GenBank/DDBJ whole genome shotgun (WGS) entry which is preliminary data.</text>
</comment>
<evidence type="ECO:0000313" key="2">
    <source>
        <dbReference type="Proteomes" id="UP000283587"/>
    </source>
</evidence>
<dbReference type="Pfam" id="PF05035">
    <property type="entry name" value="DGOK"/>
    <property type="match status" value="1"/>
</dbReference>
<dbReference type="Gene3D" id="3.30.420.310">
    <property type="entry name" value="2-keto-3-deoxy-galactonokinase, C-terminal domain"/>
    <property type="match status" value="1"/>
</dbReference>
<reference evidence="2" key="1">
    <citation type="submission" date="2018-09" db="EMBL/GenBank/DDBJ databases">
        <title>Paracoccus onubensis nov. sp. a moderate halophilic bacterium isolated from Gruta de las Maravillas (Aracena, Spain).</title>
        <authorList>
            <person name="Jurado V."/>
            <person name="Gutierrez-Patricio S."/>
            <person name="Gonzalez-Pimentel J.L."/>
            <person name="Miller A.Z."/>
            <person name="Laiz L."/>
            <person name="Saiz-Jimenez C."/>
        </authorList>
    </citation>
    <scope>NUCLEOTIDE SEQUENCE [LARGE SCALE GENOMIC DNA]</scope>
    <source>
        <strain evidence="2">DSM 26381</strain>
    </source>
</reference>
<organism evidence="1 2">
    <name type="scientific">Paracoccus siganidrum</name>
    <dbReference type="NCBI Taxonomy" id="1276757"/>
    <lineage>
        <taxon>Bacteria</taxon>
        <taxon>Pseudomonadati</taxon>
        <taxon>Pseudomonadota</taxon>
        <taxon>Alphaproteobacteria</taxon>
        <taxon>Rhodobacterales</taxon>
        <taxon>Paracoccaceae</taxon>
        <taxon>Paracoccus</taxon>
    </lineage>
</organism>
<dbReference type="GO" id="GO:0008671">
    <property type="term" value="F:2-dehydro-3-deoxygalactonokinase activity"/>
    <property type="evidence" value="ECO:0007669"/>
    <property type="project" value="InterPro"/>
</dbReference>
<accession>A0A418ZRJ9</accession>
<gene>
    <name evidence="1" type="ORF">D3P05_23525</name>
</gene>
<dbReference type="InterPro" id="IPR007729">
    <property type="entry name" value="DGOK"/>
</dbReference>
<dbReference type="GO" id="GO:0034194">
    <property type="term" value="P:D-galactonate catabolic process"/>
    <property type="evidence" value="ECO:0007669"/>
    <property type="project" value="InterPro"/>
</dbReference>
<sequence>MSAALIGIDWGTSSFRAWRMDRDGAVIDSVAEGPGILAAAARPGGFEAALQEVLGPWLGSAPIIASGMVTSRNGWAETPYLPLPLDAAALAGALHPHRCGLGVVHLVTGAVSDPDGPAPDVMRGEETEIVGHLADGAGEGLFVLPGTHSKWARAEAGRLVGFRTAMTGELFQLLRDGSILGRPARPGPFSAEGFARGLEAGRAPQD</sequence>
<dbReference type="EMBL" id="QZEW01000198">
    <property type="protein sequence ID" value="RJK98917.1"/>
    <property type="molecule type" value="Genomic_DNA"/>
</dbReference>
<dbReference type="Gene3D" id="3.30.420.300">
    <property type="entry name" value="2-keto-3-deoxy-galactonokinase, substrate binding domain"/>
    <property type="match status" value="1"/>
</dbReference>
<protein>
    <submittedName>
        <fullName evidence="1">2-dehydro-3-deoxygalactonokinase</fullName>
    </submittedName>
</protein>
<dbReference type="OrthoDB" id="256574at2"/>
<dbReference type="InterPro" id="IPR042258">
    <property type="entry name" value="DGOK_N"/>
</dbReference>
<dbReference type="RefSeq" id="WP_147393177.1">
    <property type="nucleotide sequence ID" value="NZ_QZEW01000198.1"/>
</dbReference>
<evidence type="ECO:0000313" key="1">
    <source>
        <dbReference type="EMBL" id="RJK98917.1"/>
    </source>
</evidence>
<proteinExistence type="predicted"/>
<dbReference type="AlphaFoldDB" id="A0A418ZRJ9"/>
<feature type="non-terminal residue" evidence="1">
    <location>
        <position position="206"/>
    </location>
</feature>
<name>A0A418ZRJ9_9RHOB</name>
<dbReference type="Proteomes" id="UP000283587">
    <property type="component" value="Unassembled WGS sequence"/>
</dbReference>
<keyword evidence="1" id="KW-0418">Kinase</keyword>
<keyword evidence="1" id="KW-0808">Transferase</keyword>
<dbReference type="InterPro" id="IPR042257">
    <property type="entry name" value="DGOK_C"/>
</dbReference>
<keyword evidence="2" id="KW-1185">Reference proteome</keyword>